<organism evidence="2 3">
    <name type="scientific">Streptomonospora litoralis</name>
    <dbReference type="NCBI Taxonomy" id="2498135"/>
    <lineage>
        <taxon>Bacteria</taxon>
        <taxon>Bacillati</taxon>
        <taxon>Actinomycetota</taxon>
        <taxon>Actinomycetes</taxon>
        <taxon>Streptosporangiales</taxon>
        <taxon>Nocardiopsidaceae</taxon>
        <taxon>Streptomonospora</taxon>
    </lineage>
</organism>
<accession>A0A4P6Q973</accession>
<evidence type="ECO:0000313" key="3">
    <source>
        <dbReference type="Proteomes" id="UP000292235"/>
    </source>
</evidence>
<evidence type="ECO:0000313" key="2">
    <source>
        <dbReference type="EMBL" id="QBI55879.1"/>
    </source>
</evidence>
<feature type="region of interest" description="Disordered" evidence="1">
    <location>
        <begin position="52"/>
        <end position="126"/>
    </location>
</feature>
<feature type="region of interest" description="Disordered" evidence="1">
    <location>
        <begin position="147"/>
        <end position="332"/>
    </location>
</feature>
<dbReference type="EMBL" id="CP036455">
    <property type="protein sequence ID" value="QBI55879.1"/>
    <property type="molecule type" value="Genomic_DNA"/>
</dbReference>
<proteinExistence type="predicted"/>
<protein>
    <submittedName>
        <fullName evidence="2">Uncharacterized protein</fullName>
    </submittedName>
</protein>
<reference evidence="2 3" key="1">
    <citation type="submission" date="2019-02" db="EMBL/GenBank/DDBJ databases">
        <authorList>
            <person name="Khodamoradi S."/>
            <person name="Hahnke R.L."/>
            <person name="Kaempfer P."/>
            <person name="Schumann P."/>
            <person name="Rohde M."/>
            <person name="Steinert M."/>
            <person name="Luzhetskyy A."/>
            <person name="Wink J."/>
            <person name="Ruckert C."/>
        </authorList>
    </citation>
    <scope>NUCLEOTIDE SEQUENCE [LARGE SCALE GENOMIC DNA]</scope>
    <source>
        <strain evidence="2 3">M2</strain>
    </source>
</reference>
<dbReference type="AlphaFoldDB" id="A0A4P6Q973"/>
<name>A0A4P6Q973_9ACTN</name>
<dbReference type="KEGG" id="strr:EKD16_20600"/>
<feature type="compositionally biased region" description="Pro residues" evidence="1">
    <location>
        <begin position="170"/>
        <end position="183"/>
    </location>
</feature>
<sequence length="361" mass="37950">MFCPPMPEFPVGPPPAAAAMAHEARRMARKRSRRRLFVHLVVAASADAVRKTGINPSKDRPIGGWGNRRRHRGATSDVSSPPGPSIRRTPGPCGHPRPRHTARPPACAGPAGTRRRLPVPAPAPAMSEVPESAAEVVAIAAEFPKNAAGSRHTGTIAAPPCDLTGTRAPPGSPASSPPPPHEPPASTRTDDRGPGHPPSSLRLSGEVRPTPGRPTRPPSRPEPPLRRPPPASTRTDDRRPRRLRHRVSPTRQLPLGRAAKRESAEGDTGPASKLQDLTVGVGAPSSAPATGLQRPPRPEPAPQTGGPRSPEGSGDRRGRCAAEAGGRSQRTTIGVPLVAWPLVHSQSMAGMLTRTQPWEAG</sequence>
<feature type="compositionally biased region" description="Pro residues" evidence="1">
    <location>
        <begin position="211"/>
        <end position="231"/>
    </location>
</feature>
<gene>
    <name evidence="2" type="ORF">EKD16_20600</name>
</gene>
<dbReference type="Proteomes" id="UP000292235">
    <property type="component" value="Chromosome"/>
</dbReference>
<keyword evidence="3" id="KW-1185">Reference proteome</keyword>
<evidence type="ECO:0000256" key="1">
    <source>
        <dbReference type="SAM" id="MobiDB-lite"/>
    </source>
</evidence>